<dbReference type="STRING" id="1293.SH09_13915"/>
<gene>
    <name evidence="1" type="ORF">NCTC12195_05049</name>
</gene>
<reference evidence="1 2" key="1">
    <citation type="submission" date="2018-06" db="EMBL/GenBank/DDBJ databases">
        <authorList>
            <consortium name="Pathogen Informatics"/>
            <person name="Doyle S."/>
        </authorList>
    </citation>
    <scope>NUCLEOTIDE SEQUENCE [LARGE SCALE GENOMIC DNA]</scope>
    <source>
        <strain evidence="1 2">NCTC12195</strain>
    </source>
</reference>
<sequence length="54" mass="6178">MFSQFGDVKGGMQFTYISLDDFRIVNDRIYGLGNRSTENRGVVPLYSLFRPSIV</sequence>
<dbReference type="EMBL" id="UHDK01000004">
    <property type="protein sequence ID" value="SUQ38672.1"/>
    <property type="molecule type" value="Genomic_DNA"/>
</dbReference>
<accession>A0A380SA91</accession>
<dbReference type="Proteomes" id="UP000255277">
    <property type="component" value="Unassembled WGS sequence"/>
</dbReference>
<evidence type="ECO:0000313" key="2">
    <source>
        <dbReference type="Proteomes" id="UP000255277"/>
    </source>
</evidence>
<name>A0A380SA91_STAGA</name>
<organism evidence="1 2">
    <name type="scientific">Staphylococcus gallinarum</name>
    <dbReference type="NCBI Taxonomy" id="1293"/>
    <lineage>
        <taxon>Bacteria</taxon>
        <taxon>Bacillati</taxon>
        <taxon>Bacillota</taxon>
        <taxon>Bacilli</taxon>
        <taxon>Bacillales</taxon>
        <taxon>Staphylococcaceae</taxon>
        <taxon>Staphylococcus</taxon>
    </lineage>
</organism>
<evidence type="ECO:0000313" key="1">
    <source>
        <dbReference type="EMBL" id="SUQ38672.1"/>
    </source>
</evidence>
<dbReference type="AlphaFoldDB" id="A0A380SA91"/>
<protein>
    <submittedName>
        <fullName evidence="1">Pyridine nucleotide-disulphide oxidoreductase</fullName>
    </submittedName>
</protein>
<proteinExistence type="predicted"/>